<dbReference type="GO" id="GO:0030246">
    <property type="term" value="F:carbohydrate binding"/>
    <property type="evidence" value="ECO:0007669"/>
    <property type="project" value="InterPro"/>
</dbReference>
<feature type="signal peptide" evidence="3">
    <location>
        <begin position="1"/>
        <end position="20"/>
    </location>
</feature>
<evidence type="ECO:0000259" key="4">
    <source>
        <dbReference type="Pfam" id="PF02278"/>
    </source>
</evidence>
<dbReference type="Proteomes" id="UP000188181">
    <property type="component" value="Chromosome"/>
</dbReference>
<dbReference type="GO" id="GO:0005576">
    <property type="term" value="C:extracellular region"/>
    <property type="evidence" value="ECO:0007669"/>
    <property type="project" value="InterPro"/>
</dbReference>
<name>A0A1Q2MED2_9BACT</name>
<feature type="domain" description="Polysaccharide lyase family 8 central" evidence="4">
    <location>
        <begin position="807"/>
        <end position="1053"/>
    </location>
</feature>
<dbReference type="InterPro" id="IPR008979">
    <property type="entry name" value="Galactose-bd-like_sf"/>
</dbReference>
<dbReference type="RefSeq" id="WP_146683277.1">
    <property type="nucleotide sequence ID" value="NZ_CP019646.1"/>
</dbReference>
<evidence type="ECO:0000256" key="3">
    <source>
        <dbReference type="SAM" id="SignalP"/>
    </source>
</evidence>
<accession>A0A1Q2MED2</accession>
<dbReference type="GO" id="GO:0005975">
    <property type="term" value="P:carbohydrate metabolic process"/>
    <property type="evidence" value="ECO:0007669"/>
    <property type="project" value="InterPro"/>
</dbReference>
<dbReference type="STRING" id="1851148.SMSP2_01425"/>
<evidence type="ECO:0000313" key="8">
    <source>
        <dbReference type="Proteomes" id="UP000188181"/>
    </source>
</evidence>
<feature type="domain" description="Lyase N-terminal" evidence="5">
    <location>
        <begin position="26"/>
        <end position="183"/>
    </location>
</feature>
<comment type="similarity">
    <text evidence="1">Belongs to the polysaccharide lyase 8 family.</text>
</comment>
<keyword evidence="2 7" id="KW-0456">Lyase</keyword>
<proteinExistence type="inferred from homology"/>
<evidence type="ECO:0000256" key="2">
    <source>
        <dbReference type="ARBA" id="ARBA00023239"/>
    </source>
</evidence>
<gene>
    <name evidence="7" type="primary">chonabc_2</name>
    <name evidence="7" type="ORF">SMSP2_01425</name>
</gene>
<dbReference type="EC" id="4.2.2.21" evidence="7"/>
<dbReference type="InterPro" id="IPR011013">
    <property type="entry name" value="Gal_mutarotase_sf_dom"/>
</dbReference>
<dbReference type="InterPro" id="IPR014718">
    <property type="entry name" value="GH-type_carb-bd"/>
</dbReference>
<organism evidence="7 8">
    <name type="scientific">Limihaloglobus sulfuriphilus</name>
    <dbReference type="NCBI Taxonomy" id="1851148"/>
    <lineage>
        <taxon>Bacteria</taxon>
        <taxon>Pseudomonadati</taxon>
        <taxon>Planctomycetota</taxon>
        <taxon>Phycisphaerae</taxon>
        <taxon>Sedimentisphaerales</taxon>
        <taxon>Sedimentisphaeraceae</taxon>
        <taxon>Limihaloglobus</taxon>
    </lineage>
</organism>
<dbReference type="Pfam" id="PF09092">
    <property type="entry name" value="Lyase_N"/>
    <property type="match status" value="1"/>
</dbReference>
<keyword evidence="3" id="KW-0732">Signal</keyword>
<dbReference type="Gene3D" id="2.60.120.430">
    <property type="entry name" value="Galactose-binding lectin"/>
    <property type="match status" value="1"/>
</dbReference>
<dbReference type="InterPro" id="IPR003159">
    <property type="entry name" value="Lyase_8_central_dom"/>
</dbReference>
<dbReference type="InterPro" id="IPR015176">
    <property type="entry name" value="Lyase_N"/>
</dbReference>
<protein>
    <submittedName>
        <fullName evidence="7">Chondroitin sulfate ABC exolyase</fullName>
        <ecNumber evidence="7">4.2.2.21</ecNumber>
    </submittedName>
</protein>
<dbReference type="EMBL" id="CP019646">
    <property type="protein sequence ID" value="AQQ71061.1"/>
    <property type="molecule type" value="Genomic_DNA"/>
</dbReference>
<evidence type="ECO:0000259" key="5">
    <source>
        <dbReference type="Pfam" id="PF09092"/>
    </source>
</evidence>
<dbReference type="InterPro" id="IPR015177">
    <property type="entry name" value="Lyase_catalyt"/>
</dbReference>
<dbReference type="InterPro" id="IPR008929">
    <property type="entry name" value="Chondroitin_lyas"/>
</dbReference>
<dbReference type="SUPFAM" id="SSF48230">
    <property type="entry name" value="Chondroitin AC/alginate lyase"/>
    <property type="match status" value="1"/>
</dbReference>
<reference evidence="8" key="1">
    <citation type="submission" date="2017-02" db="EMBL/GenBank/DDBJ databases">
        <title>Comparative genomics and description of representatives of a novel lineage of planctomycetes thriving in anoxic sediments.</title>
        <authorList>
            <person name="Spring S."/>
            <person name="Bunk B."/>
            <person name="Sproer C."/>
        </authorList>
    </citation>
    <scope>NUCLEOTIDE SEQUENCE [LARGE SCALE GENOMIC DNA]</scope>
    <source>
        <strain evidence="8">SM-Chi-D1</strain>
    </source>
</reference>
<dbReference type="Pfam" id="PF09093">
    <property type="entry name" value="Lyase_catalyt"/>
    <property type="match status" value="1"/>
</dbReference>
<dbReference type="InterPro" id="IPR011071">
    <property type="entry name" value="Lyase_8-like_C"/>
</dbReference>
<feature type="chain" id="PRO_5012614192" evidence="3">
    <location>
        <begin position="21"/>
        <end position="1459"/>
    </location>
</feature>
<dbReference type="Gene3D" id="2.60.220.10">
    <property type="entry name" value="Polysaccharide lyase family 8-like, C-terminal"/>
    <property type="match status" value="1"/>
</dbReference>
<dbReference type="PANTHER" id="PTHR37322">
    <property type="match status" value="1"/>
</dbReference>
<dbReference type="Gene3D" id="2.70.98.10">
    <property type="match status" value="1"/>
</dbReference>
<dbReference type="PANTHER" id="PTHR37322:SF3">
    <property type="entry name" value="CHONDROITIN SULFATE ABC EXOLYASE"/>
    <property type="match status" value="1"/>
</dbReference>
<feature type="domain" description="Lyase catalytic" evidence="6">
    <location>
        <begin position="499"/>
        <end position="752"/>
    </location>
</feature>
<sequence precursor="true">MKKYLFTIYLLTSMFSVSMALDSFETIPANWNTYAGGSISTSPDHYKDGANSLRWDFVNGSYLMAENPANLHTAGTNNSGGIIIWVYNETPIDANITLMFGDHDEILNETCKYKIDFGLNFTGWRCGWIRLQEDAVNPSWTKNYSMDWFGIKAPSSQTGTVFLDMVDFVDVVTWYRTRDHQLPHINPSSQLSFHHWQHTQKWSVQQPQDLPPEEITLNQINDFAAVKQRYEDFLLGENIENSTNIIEHFDTDTTVTIDNSGSSNELTQLSQSSGFRWGGYNAGSSGNIMLESQTDNRLRFRLAANTSGSYAYTIFDASGGTDNPQQNKTESISCSAVGSGLEGTEIRFMVRSAADLTWYCSEAIAAQENQAVNVESLQWYAVHPASNYQLNQLAPRDEAPLNISQTISGGFSELVGEFIDGGGVYIENGTQSYYNINSIEWGTVDIVSRRMNSIQNFISNGVSQYENFTITRTGSGIKGTPLFNRNSAYSPKVGEEFAETVMLALALDYRINANGESKDKFLLCLDHLHDQGWAQGSSMGSLSFQMNQEAGWVNSIFLMWDAMSEHQKQYSWNALDWYCEFGEVYKKPYFRGGTTADRFQCIEIPRLLRILLMPDTPEKVRDMHNYIEWLSNAYGTAYGWSGTIKPDYTGWHHLGIQANAYAPAAFHAGAAVIYMLSGSEFAVKDDAVKNIENALAAYSIYLNKYDMNTGIGGKMAADGTDDLVSVLPAYAYLAAADGDTANSRFAAIFKRLYDMYHPGVLSEMTSSATTAGKMWVRTLGSNKIVQQIAESNAEAEETPSGTFNYNCSALLAHRRSDWLASVKGWSKYVLNYETPGTNELGWNQSSGCLQILTPQGKTASGIDLDSGWDWNRYPGNTAVNISYSDLAAKPDRMFTKEGFVGGTNLDNQDGLFAMKLRDNLSGIDLKADKTYFFFDDVIVCLGTGISEANGAGNVETTLFQGRLAEKDKPVYDNSTSPVTAFPYSSDYTDNETWLMDAFGNGYYIPSGQTVHLRKYTQTTMNKTAAGTSAADFAAAWLEHGTGPSGQSYEYAVKVQTSPNEMLAFAEAPTYQVMQKDGNAHVVQDKITKTTGYAVFAADQSFSAGDVKHAASPSLILTRRDGPNRLNLSICDPDLHIDDGGNPGQDTCSVKQEHIYYNKSQQSSVNITLRGKWQLNRSCGIKESFDAETDVEIDAGGPANEQPKTSPATGYTWGGYNAADSGNVHFDTQFGGRLRFRLAANTQGSYAYTIFKDSSGLHNTVKPKSVSFTCGARGLEGTYIRVMLRNSTSLKWYISKPLKAEDFVVLNLHQTLWAEIDSDAAQNLNRLAAADEKALTFSGNFEYYQDSLGENIDAAGFYIETGTNDYFAIDEIVWSRFEDGLFAGITDSSLLQTAIEAQCYYGKVMNLDLVRNINLPDYANFARQWLKQDCGECDGADLNTDNKVGIHDLIILTSGWLYNR</sequence>
<dbReference type="KEGG" id="pbas:SMSP2_01425"/>
<dbReference type="GO" id="GO:0006027">
    <property type="term" value="P:glycosaminoglycan catabolic process"/>
    <property type="evidence" value="ECO:0007669"/>
    <property type="project" value="InterPro"/>
</dbReference>
<evidence type="ECO:0000259" key="6">
    <source>
        <dbReference type="Pfam" id="PF09093"/>
    </source>
</evidence>
<dbReference type="SUPFAM" id="SSF74650">
    <property type="entry name" value="Galactose mutarotase-like"/>
    <property type="match status" value="1"/>
</dbReference>
<dbReference type="SUPFAM" id="SSF49785">
    <property type="entry name" value="Galactose-binding domain-like"/>
    <property type="match status" value="1"/>
</dbReference>
<dbReference type="OrthoDB" id="6636047at2"/>
<dbReference type="SUPFAM" id="SSF49863">
    <property type="entry name" value="Hyaluronate lyase-like, C-terminal domain"/>
    <property type="match status" value="1"/>
</dbReference>
<dbReference type="Pfam" id="PF02278">
    <property type="entry name" value="Lyase_8"/>
    <property type="match status" value="1"/>
</dbReference>
<evidence type="ECO:0000256" key="1">
    <source>
        <dbReference type="ARBA" id="ARBA00006699"/>
    </source>
</evidence>
<keyword evidence="8" id="KW-1185">Reference proteome</keyword>
<evidence type="ECO:0000313" key="7">
    <source>
        <dbReference type="EMBL" id="AQQ71061.1"/>
    </source>
</evidence>
<dbReference type="GO" id="GO:0034001">
    <property type="term" value="F:chondroitin-sulfate-ABC exolyase activity"/>
    <property type="evidence" value="ECO:0007669"/>
    <property type="project" value="UniProtKB-EC"/>
</dbReference>
<dbReference type="InterPro" id="IPR039174">
    <property type="entry name" value="Chondroitin_ABC_lyase"/>
</dbReference>
<dbReference type="Gene3D" id="1.50.10.100">
    <property type="entry name" value="Chondroitin AC/alginate lyase"/>
    <property type="match status" value="1"/>
</dbReference>